<feature type="domain" description="PPM-type phosphatase" evidence="1">
    <location>
        <begin position="2"/>
        <end position="242"/>
    </location>
</feature>
<dbReference type="InterPro" id="IPR015655">
    <property type="entry name" value="PP2C"/>
</dbReference>
<dbReference type="Gene3D" id="3.60.40.10">
    <property type="entry name" value="PPM-type phosphatase domain"/>
    <property type="match status" value="1"/>
</dbReference>
<dbReference type="RefSeq" id="WP_382357223.1">
    <property type="nucleotide sequence ID" value="NZ_JBHTGR010000001.1"/>
</dbReference>
<sequence>MKEYFQTDKGQIRDHNEDDGGVFYNEAGQMLAVIADGMGGHQAGDVASRMATLFIRDKWEPLTGLNSAEETETWLTNILQETNRAIHEEALEHEAYAGMGTTVVAAVCTNQFMTVSHIGDSRCYLHSEQGLKQLTEDHSLVNELVRSGRISPEEAEQHPRKNVLLKAVGTEGVAVPDVQTIEWTSGNQLLLCTDGLTDKLTDNEIETFMQKEQEPDIIGNDMIKRANEQGGEDNISLLIIRHDDRVQAGDA</sequence>
<dbReference type="InterPro" id="IPR036457">
    <property type="entry name" value="PPM-type-like_dom_sf"/>
</dbReference>
<dbReference type="CDD" id="cd00143">
    <property type="entry name" value="PP2Cc"/>
    <property type="match status" value="1"/>
</dbReference>
<name>A0ABW2UT76_9BACI</name>
<accession>A0ABW2UT76</accession>
<evidence type="ECO:0000259" key="1">
    <source>
        <dbReference type="PROSITE" id="PS51746"/>
    </source>
</evidence>
<protein>
    <submittedName>
        <fullName evidence="2">Stp1/IreP family PP2C-type Ser/Thr phosphatase</fullName>
    </submittedName>
</protein>
<evidence type="ECO:0000313" key="3">
    <source>
        <dbReference type="Proteomes" id="UP001596620"/>
    </source>
</evidence>
<dbReference type="SMART" id="SM00331">
    <property type="entry name" value="PP2C_SIG"/>
    <property type="match status" value="1"/>
</dbReference>
<dbReference type="InterPro" id="IPR001932">
    <property type="entry name" value="PPM-type_phosphatase-like_dom"/>
</dbReference>
<gene>
    <name evidence="2" type="ORF">ACFQU8_00655</name>
</gene>
<dbReference type="PANTHER" id="PTHR13832">
    <property type="entry name" value="PROTEIN PHOSPHATASE 2C"/>
    <property type="match status" value="1"/>
</dbReference>
<organism evidence="2 3">
    <name type="scientific">Lentibacillus kimchii</name>
    <dbReference type="NCBI Taxonomy" id="1542911"/>
    <lineage>
        <taxon>Bacteria</taxon>
        <taxon>Bacillati</taxon>
        <taxon>Bacillota</taxon>
        <taxon>Bacilli</taxon>
        <taxon>Bacillales</taxon>
        <taxon>Bacillaceae</taxon>
        <taxon>Lentibacillus</taxon>
    </lineage>
</organism>
<dbReference type="Proteomes" id="UP001596620">
    <property type="component" value="Unassembled WGS sequence"/>
</dbReference>
<dbReference type="EMBL" id="JBHTGR010000001">
    <property type="protein sequence ID" value="MFC7745749.1"/>
    <property type="molecule type" value="Genomic_DNA"/>
</dbReference>
<evidence type="ECO:0000313" key="2">
    <source>
        <dbReference type="EMBL" id="MFC7745749.1"/>
    </source>
</evidence>
<dbReference type="SUPFAM" id="SSF81606">
    <property type="entry name" value="PP2C-like"/>
    <property type="match status" value="1"/>
</dbReference>
<dbReference type="NCBIfam" id="NF033484">
    <property type="entry name" value="Stp1_PP2C_phos"/>
    <property type="match status" value="1"/>
</dbReference>
<dbReference type="PROSITE" id="PS51746">
    <property type="entry name" value="PPM_2"/>
    <property type="match status" value="1"/>
</dbReference>
<dbReference type="Pfam" id="PF13672">
    <property type="entry name" value="PP2C_2"/>
    <property type="match status" value="1"/>
</dbReference>
<reference evidence="3" key="1">
    <citation type="journal article" date="2019" name="Int. J. Syst. Evol. Microbiol.">
        <title>The Global Catalogue of Microorganisms (GCM) 10K type strain sequencing project: providing services to taxonomists for standard genome sequencing and annotation.</title>
        <authorList>
            <consortium name="The Broad Institute Genomics Platform"/>
            <consortium name="The Broad Institute Genome Sequencing Center for Infectious Disease"/>
            <person name="Wu L."/>
            <person name="Ma J."/>
        </authorList>
    </citation>
    <scope>NUCLEOTIDE SEQUENCE [LARGE SCALE GENOMIC DNA]</scope>
    <source>
        <strain evidence="3">JCM 30234</strain>
    </source>
</reference>
<proteinExistence type="predicted"/>
<dbReference type="SMART" id="SM00332">
    <property type="entry name" value="PP2Cc"/>
    <property type="match status" value="1"/>
</dbReference>
<comment type="caution">
    <text evidence="2">The sequence shown here is derived from an EMBL/GenBank/DDBJ whole genome shotgun (WGS) entry which is preliminary data.</text>
</comment>
<dbReference type="PANTHER" id="PTHR13832:SF860">
    <property type="entry name" value="PROTEIN PHOSPHATASE PHPP"/>
    <property type="match status" value="1"/>
</dbReference>
<keyword evidence="3" id="KW-1185">Reference proteome</keyword>